<dbReference type="InterPro" id="IPR014757">
    <property type="entry name" value="Tscrpt_reg_IclR_C"/>
</dbReference>
<dbReference type="InterPro" id="IPR036388">
    <property type="entry name" value="WH-like_DNA-bd_sf"/>
</dbReference>
<dbReference type="InterPro" id="IPR005471">
    <property type="entry name" value="Tscrpt_reg_IclR_N"/>
</dbReference>
<dbReference type="Gene3D" id="1.10.10.10">
    <property type="entry name" value="Winged helix-like DNA-binding domain superfamily/Winged helix DNA-binding domain"/>
    <property type="match status" value="1"/>
</dbReference>
<proteinExistence type="predicted"/>
<name>A0A645BQ54_9ZZZZ</name>
<dbReference type="InterPro" id="IPR029016">
    <property type="entry name" value="GAF-like_dom_sf"/>
</dbReference>
<dbReference type="Pfam" id="PF09339">
    <property type="entry name" value="HTH_IclR"/>
    <property type="match status" value="1"/>
</dbReference>
<feature type="domain" description="IclR-ED" evidence="5">
    <location>
        <begin position="69"/>
        <end position="253"/>
    </location>
</feature>
<evidence type="ECO:0000256" key="1">
    <source>
        <dbReference type="ARBA" id="ARBA00023015"/>
    </source>
</evidence>
<dbReference type="Pfam" id="PF01614">
    <property type="entry name" value="IclR_C"/>
    <property type="match status" value="1"/>
</dbReference>
<gene>
    <name evidence="6" type="primary">kdgR_31</name>
    <name evidence="6" type="ORF">SDC9_113601</name>
</gene>
<dbReference type="SUPFAM" id="SSF55781">
    <property type="entry name" value="GAF domain-like"/>
    <property type="match status" value="1"/>
</dbReference>
<evidence type="ECO:0000259" key="5">
    <source>
        <dbReference type="PROSITE" id="PS51078"/>
    </source>
</evidence>
<dbReference type="SMART" id="SM00346">
    <property type="entry name" value="HTH_ICLR"/>
    <property type="match status" value="1"/>
</dbReference>
<keyword evidence="3" id="KW-0804">Transcription</keyword>
<dbReference type="GO" id="GO:0003677">
    <property type="term" value="F:DNA binding"/>
    <property type="evidence" value="ECO:0007669"/>
    <property type="project" value="UniProtKB-KW"/>
</dbReference>
<feature type="domain" description="HTH iclR-type" evidence="4">
    <location>
        <begin position="5"/>
        <end position="68"/>
    </location>
</feature>
<sequence>MPQEHRSTARVLDILEYLALLKDGGSTLTELSVALDAPKSSLFPILHTLLSRKYIWLDRRTNRYYIGISAYALGSSFAANQSTMDFILQVMEAVVESCEETCQMGVLDREKVLYIRKVDSPQPIRMISHVGNRLPANGTAIGKALLSGLSDEEVRELYADGFPRLTAHTVVDFDTLLGQLAQIRKTGVAWEREESAEQLFCWAVPLRRDGQTFAALSVAVPMFRCSKEKEALVLDCLTQAKREIELIAEARGFLPESI</sequence>
<dbReference type="PROSITE" id="PS51078">
    <property type="entry name" value="ICLR_ED"/>
    <property type="match status" value="1"/>
</dbReference>
<evidence type="ECO:0000256" key="2">
    <source>
        <dbReference type="ARBA" id="ARBA00023125"/>
    </source>
</evidence>
<organism evidence="6">
    <name type="scientific">bioreactor metagenome</name>
    <dbReference type="NCBI Taxonomy" id="1076179"/>
    <lineage>
        <taxon>unclassified sequences</taxon>
        <taxon>metagenomes</taxon>
        <taxon>ecological metagenomes</taxon>
    </lineage>
</organism>
<dbReference type="EMBL" id="VSSQ01021239">
    <property type="protein sequence ID" value="MPM66691.1"/>
    <property type="molecule type" value="Genomic_DNA"/>
</dbReference>
<accession>A0A645BQ54</accession>
<evidence type="ECO:0000256" key="3">
    <source>
        <dbReference type="ARBA" id="ARBA00023163"/>
    </source>
</evidence>
<reference evidence="6" key="1">
    <citation type="submission" date="2019-08" db="EMBL/GenBank/DDBJ databases">
        <authorList>
            <person name="Kucharzyk K."/>
            <person name="Murdoch R.W."/>
            <person name="Higgins S."/>
            <person name="Loffler F."/>
        </authorList>
    </citation>
    <scope>NUCLEOTIDE SEQUENCE</scope>
</reference>
<dbReference type="InterPro" id="IPR036390">
    <property type="entry name" value="WH_DNA-bd_sf"/>
</dbReference>
<keyword evidence="2" id="KW-0238">DNA-binding</keyword>
<evidence type="ECO:0000259" key="4">
    <source>
        <dbReference type="PROSITE" id="PS51077"/>
    </source>
</evidence>
<dbReference type="Gene3D" id="3.30.450.40">
    <property type="match status" value="1"/>
</dbReference>
<protein>
    <submittedName>
        <fullName evidence="6">Pectin degradation repressor protein KdgR</fullName>
    </submittedName>
</protein>
<dbReference type="GO" id="GO:0045892">
    <property type="term" value="P:negative regulation of DNA-templated transcription"/>
    <property type="evidence" value="ECO:0007669"/>
    <property type="project" value="TreeGrafter"/>
</dbReference>
<dbReference type="PANTHER" id="PTHR30136:SF24">
    <property type="entry name" value="HTH-TYPE TRANSCRIPTIONAL REPRESSOR ALLR"/>
    <property type="match status" value="1"/>
</dbReference>
<keyword evidence="1" id="KW-0805">Transcription regulation</keyword>
<comment type="caution">
    <text evidence="6">The sequence shown here is derived from an EMBL/GenBank/DDBJ whole genome shotgun (WGS) entry which is preliminary data.</text>
</comment>
<dbReference type="GO" id="GO:0003700">
    <property type="term" value="F:DNA-binding transcription factor activity"/>
    <property type="evidence" value="ECO:0007669"/>
    <property type="project" value="TreeGrafter"/>
</dbReference>
<dbReference type="SUPFAM" id="SSF46785">
    <property type="entry name" value="Winged helix' DNA-binding domain"/>
    <property type="match status" value="1"/>
</dbReference>
<dbReference type="PROSITE" id="PS51077">
    <property type="entry name" value="HTH_ICLR"/>
    <property type="match status" value="1"/>
</dbReference>
<dbReference type="InterPro" id="IPR050707">
    <property type="entry name" value="HTH_MetabolicPath_Reg"/>
</dbReference>
<dbReference type="AlphaFoldDB" id="A0A645BQ54"/>
<evidence type="ECO:0000313" key="6">
    <source>
        <dbReference type="EMBL" id="MPM66691.1"/>
    </source>
</evidence>
<dbReference type="PANTHER" id="PTHR30136">
    <property type="entry name" value="HELIX-TURN-HELIX TRANSCRIPTIONAL REGULATOR, ICLR FAMILY"/>
    <property type="match status" value="1"/>
</dbReference>